<proteinExistence type="predicted"/>
<feature type="region of interest" description="Disordered" evidence="2">
    <location>
        <begin position="120"/>
        <end position="149"/>
    </location>
</feature>
<dbReference type="Proteomes" id="UP000324629">
    <property type="component" value="Unassembled WGS sequence"/>
</dbReference>
<sequence>MFLKTNLFKQFQKDFHSFGSSKFHSDNGNLNKSGESMLWGGIDETENNSGCDLDEEDDYFQNNSFMESTSGGSEDSFAESKWPNLSSYLEVSKKFGRHQPGNGNRFLNIRKNDTHLSDKEVHSMTIKEHAHENPKSPSPSKCNDDGTAASPMLNFLKRKRIVDQIQSPDSRINSSTDNALSPYNQHAALESDASELGSSPLIVDRIDTLVDGNTAALVDQVANNHPENRLKLLYKNLKQETNKFIKWKTYTGLQLEEKDGDLKRADSVIENLRKSNLELQIDLEQKDVRLQTMEQKLNDEKLVVSQMMDGQKKAIENSSELQKELSRLQSELGEKNAELKSMQ</sequence>
<feature type="compositionally biased region" description="Basic and acidic residues" evidence="2">
    <location>
        <begin position="120"/>
        <end position="134"/>
    </location>
</feature>
<comment type="caution">
    <text evidence="3">The sequence shown here is derived from an EMBL/GenBank/DDBJ whole genome shotgun (WGS) entry which is preliminary data.</text>
</comment>
<reference evidence="3 4" key="1">
    <citation type="journal article" date="2019" name="Gigascience">
        <title>Whole-genome sequence of the oriental lung fluke Paragonimus westermani.</title>
        <authorList>
            <person name="Oey H."/>
            <person name="Zakrzewski M."/>
            <person name="Narain K."/>
            <person name="Devi K.R."/>
            <person name="Agatsuma T."/>
            <person name="Nawaratna S."/>
            <person name="Gobert G.N."/>
            <person name="Jones M.K."/>
            <person name="Ragan M.A."/>
            <person name="McManus D.P."/>
            <person name="Krause L."/>
        </authorList>
    </citation>
    <scope>NUCLEOTIDE SEQUENCE [LARGE SCALE GENOMIC DNA]</scope>
    <source>
        <strain evidence="3 4">IND2009</strain>
    </source>
</reference>
<evidence type="ECO:0000256" key="2">
    <source>
        <dbReference type="SAM" id="MobiDB-lite"/>
    </source>
</evidence>
<dbReference type="EMBL" id="QNGE01000176">
    <property type="protein sequence ID" value="KAA3681557.1"/>
    <property type="molecule type" value="Genomic_DNA"/>
</dbReference>
<keyword evidence="4" id="KW-1185">Reference proteome</keyword>
<name>A0A5J4P181_9TREM</name>
<protein>
    <submittedName>
        <fullName evidence="3">Uncharacterized protein</fullName>
    </submittedName>
</protein>
<evidence type="ECO:0000256" key="1">
    <source>
        <dbReference type="SAM" id="Coils"/>
    </source>
</evidence>
<evidence type="ECO:0000313" key="4">
    <source>
        <dbReference type="Proteomes" id="UP000324629"/>
    </source>
</evidence>
<gene>
    <name evidence="3" type="ORF">DEA37_0002600</name>
</gene>
<feature type="coiled-coil region" evidence="1">
    <location>
        <begin position="255"/>
        <end position="338"/>
    </location>
</feature>
<dbReference type="AlphaFoldDB" id="A0A5J4P181"/>
<accession>A0A5J4P181</accession>
<organism evidence="3 4">
    <name type="scientific">Paragonimus westermani</name>
    <dbReference type="NCBI Taxonomy" id="34504"/>
    <lineage>
        <taxon>Eukaryota</taxon>
        <taxon>Metazoa</taxon>
        <taxon>Spiralia</taxon>
        <taxon>Lophotrochozoa</taxon>
        <taxon>Platyhelminthes</taxon>
        <taxon>Trematoda</taxon>
        <taxon>Digenea</taxon>
        <taxon>Plagiorchiida</taxon>
        <taxon>Troglotremata</taxon>
        <taxon>Troglotrematidae</taxon>
        <taxon>Paragonimus</taxon>
    </lineage>
</organism>
<evidence type="ECO:0000313" key="3">
    <source>
        <dbReference type="EMBL" id="KAA3681557.1"/>
    </source>
</evidence>
<keyword evidence="1" id="KW-0175">Coiled coil</keyword>